<dbReference type="InterPro" id="IPR006035">
    <property type="entry name" value="Ureohydrolase"/>
</dbReference>
<gene>
    <name evidence="3" type="ORF">METZ01_LOCUS121163</name>
</gene>
<dbReference type="GO" id="GO:0008783">
    <property type="term" value="F:agmatinase activity"/>
    <property type="evidence" value="ECO:0007669"/>
    <property type="project" value="TreeGrafter"/>
</dbReference>
<dbReference type="PIRSF" id="PIRSF036979">
    <property type="entry name" value="Arginase"/>
    <property type="match status" value="1"/>
</dbReference>
<dbReference type="EMBL" id="UINC01016400">
    <property type="protein sequence ID" value="SVA68309.1"/>
    <property type="molecule type" value="Genomic_DNA"/>
</dbReference>
<dbReference type="SUPFAM" id="SSF52768">
    <property type="entry name" value="Arginase/deacetylase"/>
    <property type="match status" value="1"/>
</dbReference>
<name>A0A381XU70_9ZZZZ</name>
<feature type="non-terminal residue" evidence="3">
    <location>
        <position position="222"/>
    </location>
</feature>
<keyword evidence="1" id="KW-0479">Metal-binding</keyword>
<proteinExistence type="predicted"/>
<dbReference type="AlphaFoldDB" id="A0A381XU70"/>
<dbReference type="Gene3D" id="3.40.800.10">
    <property type="entry name" value="Ureohydrolase domain"/>
    <property type="match status" value="1"/>
</dbReference>
<dbReference type="Pfam" id="PF00491">
    <property type="entry name" value="Arginase"/>
    <property type="match status" value="1"/>
</dbReference>
<keyword evidence="2" id="KW-0378">Hydrolase</keyword>
<sequence length="222" mass="24605">MDKKKRDHEAMMQGLNWWGIPTLFRCPYNSDSEGCDIALVGVPHSTGNGTTERDQHLGPRAVRNISALGRRAHLKYKLDPWNICEIRDLGDVPLPEANNNEKCIEHITDFYKRIAENKARPVSVGGDHSITGGILQAIASSNSKLTGGQKAVLLHFDAHTDTFHQLDHFLGAVKSAAHWGSYLVRDGFVDASSSVQIGIRGNPRTLDWLDSSYELGYEVITK</sequence>
<accession>A0A381XU70</accession>
<reference evidence="3" key="1">
    <citation type="submission" date="2018-05" db="EMBL/GenBank/DDBJ databases">
        <authorList>
            <person name="Lanie J.A."/>
            <person name="Ng W.-L."/>
            <person name="Kazmierczak K.M."/>
            <person name="Andrzejewski T.M."/>
            <person name="Davidsen T.M."/>
            <person name="Wayne K.J."/>
            <person name="Tettelin H."/>
            <person name="Glass J.I."/>
            <person name="Rusch D."/>
            <person name="Podicherti R."/>
            <person name="Tsui H.-C.T."/>
            <person name="Winkler M.E."/>
        </authorList>
    </citation>
    <scope>NUCLEOTIDE SEQUENCE</scope>
</reference>
<evidence type="ECO:0000313" key="3">
    <source>
        <dbReference type="EMBL" id="SVA68309.1"/>
    </source>
</evidence>
<dbReference type="GO" id="GO:0033389">
    <property type="term" value="P:putrescine biosynthetic process from arginine, via agmatine"/>
    <property type="evidence" value="ECO:0007669"/>
    <property type="project" value="TreeGrafter"/>
</dbReference>
<dbReference type="PANTHER" id="PTHR11358:SF26">
    <property type="entry name" value="GUANIDINO ACID HYDROLASE, MITOCHONDRIAL"/>
    <property type="match status" value="1"/>
</dbReference>
<protein>
    <recommendedName>
        <fullName evidence="4">Agmatinase</fullName>
    </recommendedName>
</protein>
<dbReference type="GO" id="GO:0046872">
    <property type="term" value="F:metal ion binding"/>
    <property type="evidence" value="ECO:0007669"/>
    <property type="project" value="UniProtKB-KW"/>
</dbReference>
<organism evidence="3">
    <name type="scientific">marine metagenome</name>
    <dbReference type="NCBI Taxonomy" id="408172"/>
    <lineage>
        <taxon>unclassified sequences</taxon>
        <taxon>metagenomes</taxon>
        <taxon>ecological metagenomes</taxon>
    </lineage>
</organism>
<dbReference type="PANTHER" id="PTHR11358">
    <property type="entry name" value="ARGINASE/AGMATINASE"/>
    <property type="match status" value="1"/>
</dbReference>
<evidence type="ECO:0008006" key="4">
    <source>
        <dbReference type="Google" id="ProtNLM"/>
    </source>
</evidence>
<dbReference type="PROSITE" id="PS51409">
    <property type="entry name" value="ARGINASE_2"/>
    <property type="match status" value="1"/>
</dbReference>
<dbReference type="InterPro" id="IPR023696">
    <property type="entry name" value="Ureohydrolase_dom_sf"/>
</dbReference>
<evidence type="ECO:0000256" key="2">
    <source>
        <dbReference type="ARBA" id="ARBA00022801"/>
    </source>
</evidence>
<evidence type="ECO:0000256" key="1">
    <source>
        <dbReference type="ARBA" id="ARBA00022723"/>
    </source>
</evidence>